<accession>A0ABY6GYG2</accession>
<gene>
    <name evidence="2" type="ORF">NX720_06820</name>
</gene>
<dbReference type="EMBL" id="CP103300">
    <property type="protein sequence ID" value="UYM17612.1"/>
    <property type="molecule type" value="Genomic_DNA"/>
</dbReference>
<feature type="compositionally biased region" description="Basic and acidic residues" evidence="1">
    <location>
        <begin position="198"/>
        <end position="216"/>
    </location>
</feature>
<name>A0ABY6GYG2_9GAMM</name>
<evidence type="ECO:0000256" key="1">
    <source>
        <dbReference type="SAM" id="MobiDB-lite"/>
    </source>
</evidence>
<reference evidence="2" key="1">
    <citation type="submission" date="2022-10" db="EMBL/GenBank/DDBJ databases">
        <title>Completed Genome Sequence of two octocoral isolated bacterium, Endozoicomonas euniceicola EF212T and Endozoicomonas gorgoniicola PS125T.</title>
        <authorList>
            <person name="Chiou Y.-J."/>
            <person name="Chen Y.-H."/>
        </authorList>
    </citation>
    <scope>NUCLEOTIDE SEQUENCE</scope>
    <source>
        <strain evidence="2">EF212</strain>
    </source>
</reference>
<keyword evidence="3" id="KW-1185">Reference proteome</keyword>
<feature type="region of interest" description="Disordered" evidence="1">
    <location>
        <begin position="158"/>
        <end position="216"/>
    </location>
</feature>
<dbReference type="RefSeq" id="WP_262600260.1">
    <property type="nucleotide sequence ID" value="NZ_CP103300.1"/>
</dbReference>
<sequence>MPYEKPTQNSGKGDVYASGGAFDDGPDGKDDFWKRPGGSLERTLYEWSLDKLSIFLTLTGLQPNKEQQRRPAIYLVVWHDGWRSTNIAIPVELWRVMVKRNHHRDPRVLRALSQNPVDPTVAYWQWVEQNPDLNKLYGTNPTLVLDRLSLLALIPGKAPAPVRQPGGEQVESSGQSGGTQNTHQQASHQPPETPDNNINEHHNSGEKGDGDGDHPGPSRNIKCAQCGVNPRVEPKLYCQDCLEQQEAVKSPVQEKDNTELNEALKEATIFGDLHALLKAEELIEQGATLEFSFIIEKLSAFIDPKPEMSIWSTLTSMFFQIMGYEPVKKRHRVKTIEPWVKLWIKSNFIDIESEKWNELILAGLKEELQDTQENESHAFSYVLIKWLSKEFSKTYLNDEFTNALKERKYWVADFFQKIGAEANQTYVNTELAKAVANNDVDRVINLMELTKTEYEPAMNLLLENLRTFDEYSLLKKLIKRAQPDVLAAGLNHAFSTDNHKAIGAMIKLGGDAITSLITVELMQSSTYSYSAYIKKLEDGASLSPGIADTGLQHAISKGDDSIAKKWINLGASPDADQLTKGLEVATGQGNLLSARAWVELGAKPRQEIINKGLKVAAETGDFDSAMKWVGLGAKLSQEIIDKGVDGAIIRDKLETAFKWKALKPSPEQSQ</sequence>
<protein>
    <submittedName>
        <fullName evidence="2">Uncharacterized protein</fullName>
    </submittedName>
</protein>
<proteinExistence type="predicted"/>
<evidence type="ECO:0000313" key="3">
    <source>
        <dbReference type="Proteomes" id="UP001163255"/>
    </source>
</evidence>
<feature type="region of interest" description="Disordered" evidence="1">
    <location>
        <begin position="1"/>
        <end position="33"/>
    </location>
</feature>
<feature type="compositionally biased region" description="Polar residues" evidence="1">
    <location>
        <begin position="1"/>
        <end position="11"/>
    </location>
</feature>
<feature type="compositionally biased region" description="Polar residues" evidence="1">
    <location>
        <begin position="179"/>
        <end position="197"/>
    </location>
</feature>
<dbReference type="Proteomes" id="UP001163255">
    <property type="component" value="Chromosome"/>
</dbReference>
<organism evidence="2 3">
    <name type="scientific">Endozoicomonas euniceicola</name>
    <dbReference type="NCBI Taxonomy" id="1234143"/>
    <lineage>
        <taxon>Bacteria</taxon>
        <taxon>Pseudomonadati</taxon>
        <taxon>Pseudomonadota</taxon>
        <taxon>Gammaproteobacteria</taxon>
        <taxon>Oceanospirillales</taxon>
        <taxon>Endozoicomonadaceae</taxon>
        <taxon>Endozoicomonas</taxon>
    </lineage>
</organism>
<evidence type="ECO:0000313" key="2">
    <source>
        <dbReference type="EMBL" id="UYM17612.1"/>
    </source>
</evidence>